<evidence type="ECO:0000256" key="8">
    <source>
        <dbReference type="ARBA" id="ARBA00023136"/>
    </source>
</evidence>
<evidence type="ECO:0000256" key="1">
    <source>
        <dbReference type="ARBA" id="ARBA00004273"/>
    </source>
</evidence>
<keyword evidence="5 10" id="KW-0999">Mitochondrion inner membrane</keyword>
<comment type="catalytic activity">
    <reaction evidence="10">
        <text>holo-[cytochrome c] = apo-[cytochrome c] + heme b</text>
        <dbReference type="Rhea" id="RHEA:22648"/>
        <dbReference type="Rhea" id="RHEA-COMP:10725"/>
        <dbReference type="Rhea" id="RHEA-COMP:10726"/>
        <dbReference type="ChEBI" id="CHEBI:29950"/>
        <dbReference type="ChEBI" id="CHEBI:60344"/>
        <dbReference type="ChEBI" id="CHEBI:83739"/>
        <dbReference type="EC" id="4.4.1.17"/>
    </reaction>
</comment>
<name>A0A0M0JJZ7_9EUKA</name>
<evidence type="ECO:0000313" key="11">
    <source>
        <dbReference type="EMBL" id="KOO26558.1"/>
    </source>
</evidence>
<dbReference type="AlphaFoldDB" id="A0A0M0JJZ7"/>
<evidence type="ECO:0000256" key="5">
    <source>
        <dbReference type="ARBA" id="ARBA00022792"/>
    </source>
</evidence>
<gene>
    <name evidence="11" type="ORF">Ctob_005833</name>
</gene>
<dbReference type="GO" id="GO:0046872">
    <property type="term" value="F:metal ion binding"/>
    <property type="evidence" value="ECO:0007669"/>
    <property type="project" value="UniProtKB-KW"/>
</dbReference>
<evidence type="ECO:0000256" key="10">
    <source>
        <dbReference type="RuleBase" id="RU363130"/>
    </source>
</evidence>
<protein>
    <recommendedName>
        <fullName evidence="10">Holocytochrome c-type synthase</fullName>
        <ecNumber evidence="10">4.4.1.17</ecNumber>
    </recommendedName>
</protein>
<dbReference type="Pfam" id="PF01265">
    <property type="entry name" value="Cyto_heme_lyase"/>
    <property type="match status" value="1"/>
</dbReference>
<evidence type="ECO:0000256" key="4">
    <source>
        <dbReference type="ARBA" id="ARBA00022723"/>
    </source>
</evidence>
<dbReference type="PROSITE" id="PS00822">
    <property type="entry name" value="CYTO_HEME_LYASE_2"/>
    <property type="match status" value="1"/>
</dbReference>
<reference evidence="12" key="1">
    <citation type="journal article" date="2015" name="PLoS Genet.">
        <title>Genome Sequence and Transcriptome Analyses of Chrysochromulina tobin: Metabolic Tools for Enhanced Algal Fitness in the Prominent Order Prymnesiales (Haptophyceae).</title>
        <authorList>
            <person name="Hovde B.T."/>
            <person name="Deodato C.R."/>
            <person name="Hunsperger H.M."/>
            <person name="Ryken S.A."/>
            <person name="Yost W."/>
            <person name="Jha R.K."/>
            <person name="Patterson J."/>
            <person name="Monnat R.J. Jr."/>
            <person name="Barlow S.B."/>
            <person name="Starkenburg S.R."/>
            <person name="Cattolico R.A."/>
        </authorList>
    </citation>
    <scope>NUCLEOTIDE SEQUENCE</scope>
    <source>
        <strain evidence="12">CCMP291</strain>
    </source>
</reference>
<keyword evidence="9 10" id="KW-0456">Lyase</keyword>
<dbReference type="EMBL" id="JWZX01002835">
    <property type="protein sequence ID" value="KOO26558.1"/>
    <property type="molecule type" value="Genomic_DNA"/>
</dbReference>
<evidence type="ECO:0000256" key="2">
    <source>
        <dbReference type="ARBA" id="ARBA00007255"/>
    </source>
</evidence>
<dbReference type="GO" id="GO:0004408">
    <property type="term" value="F:holocytochrome-c synthase activity"/>
    <property type="evidence" value="ECO:0007669"/>
    <property type="project" value="UniProtKB-EC"/>
</dbReference>
<dbReference type="EC" id="4.4.1.17" evidence="10"/>
<organism evidence="11 12">
    <name type="scientific">Chrysochromulina tobinii</name>
    <dbReference type="NCBI Taxonomy" id="1460289"/>
    <lineage>
        <taxon>Eukaryota</taxon>
        <taxon>Haptista</taxon>
        <taxon>Haptophyta</taxon>
        <taxon>Prymnesiophyceae</taxon>
        <taxon>Prymnesiales</taxon>
        <taxon>Chrysochromulinaceae</taxon>
        <taxon>Chrysochromulina</taxon>
    </lineage>
</organism>
<evidence type="ECO:0000256" key="7">
    <source>
        <dbReference type="ARBA" id="ARBA00023128"/>
    </source>
</evidence>
<dbReference type="OrthoDB" id="4243at2759"/>
<comment type="caution">
    <text evidence="11">The sequence shown here is derived from an EMBL/GenBank/DDBJ whole genome shotgun (WGS) entry which is preliminary data.</text>
</comment>
<accession>A0A0M0JJZ7</accession>
<evidence type="ECO:0000313" key="12">
    <source>
        <dbReference type="Proteomes" id="UP000037460"/>
    </source>
</evidence>
<dbReference type="GO" id="GO:0005743">
    <property type="term" value="C:mitochondrial inner membrane"/>
    <property type="evidence" value="ECO:0007669"/>
    <property type="project" value="UniProtKB-SubCell"/>
</dbReference>
<keyword evidence="8 10" id="KW-0472">Membrane</keyword>
<keyword evidence="4 10" id="KW-0479">Metal-binding</keyword>
<evidence type="ECO:0000256" key="6">
    <source>
        <dbReference type="ARBA" id="ARBA00023004"/>
    </source>
</evidence>
<keyword evidence="3 10" id="KW-0349">Heme</keyword>
<sequence>MMPPHLHVPEARDSHYADGNLAQYLVDLHDAKATFNFCGGMMFQLILSDKLREHLASGNAQKPVVFDADAGRMARIPGYSRTAEADNAKIFHGREVRQVPTATGGMGFAIHLSKAGEDDPEGWTAPEVAGYDGWAHDAGRVWRTGETLEKEGFAGFRTKFGDKAYTLHHRFYLHLDREDQLWLSAEDGQISGCPVMHKGSASVFVSTAAATPATPAAAASSSSSGDGGCPVMRKPAPCSSDAPVNPLNMMPALAQTPAPGQAAVLPVERVESTIPDGKGEKWVYPSAQMFYNALVRKGKGDGVDEDAMEAVVAIHNNMNESTWKQVLAWEERHSECKQPRTLKSFMGRPDELSPKAACKYYLGLASRPFDRHDWIVDRCGKEVRYIIDYYDVASARPNDRLPVSMHEEGAVPSISIDVRPAGDSLADVLDRVQATFAGLPKVLGTAPAPAAAEAVLGTAPVPAAVEAAPTAAAAAADRRGGERLVEHVQQTCAEKMAALQACDSERSCAVAHIGLMACIAQQVCPDEADAFRRMKESVGSSAESAAEASRRYEAMEGCVSRWGQLAQATSQ</sequence>
<keyword evidence="6 10" id="KW-0408">Iron</keyword>
<comment type="function">
    <text evidence="10">Lyase that catalyzes the covalent linking of the heme group to the cytochrome C apoprotein to produce the mature functional cytochrome.</text>
</comment>
<keyword evidence="12" id="KW-1185">Reference proteome</keyword>
<dbReference type="Proteomes" id="UP000037460">
    <property type="component" value="Unassembled WGS sequence"/>
</dbReference>
<dbReference type="PANTHER" id="PTHR12743">
    <property type="entry name" value="CYTOCHROME C1 HEME LYASE"/>
    <property type="match status" value="1"/>
</dbReference>
<comment type="subcellular location">
    <subcellularLocation>
        <location evidence="1 10">Mitochondrion inner membrane</location>
    </subcellularLocation>
</comment>
<dbReference type="InterPro" id="IPR000511">
    <property type="entry name" value="Holocyt_c/c1_synthase"/>
</dbReference>
<dbReference type="PANTHER" id="PTHR12743:SF8">
    <property type="entry name" value="PROTEIN HRI1"/>
    <property type="match status" value="1"/>
</dbReference>
<dbReference type="PROSITE" id="PS00821">
    <property type="entry name" value="CYTO_HEME_LYASE_1"/>
    <property type="match status" value="1"/>
</dbReference>
<evidence type="ECO:0000256" key="9">
    <source>
        <dbReference type="ARBA" id="ARBA00023239"/>
    </source>
</evidence>
<proteinExistence type="inferred from homology"/>
<comment type="similarity">
    <text evidence="2 10">Belongs to the cytochrome c-type heme lyase family.</text>
</comment>
<keyword evidence="7 10" id="KW-0496">Mitochondrion</keyword>
<evidence type="ECO:0000256" key="3">
    <source>
        <dbReference type="ARBA" id="ARBA00022617"/>
    </source>
</evidence>